<evidence type="ECO:0000256" key="3">
    <source>
        <dbReference type="ARBA" id="ARBA00023125"/>
    </source>
</evidence>
<evidence type="ECO:0000256" key="2">
    <source>
        <dbReference type="ARBA" id="ARBA00023015"/>
    </source>
</evidence>
<dbReference type="Gene3D" id="3.40.1810.10">
    <property type="entry name" value="Transcription factor, MADS-box"/>
    <property type="match status" value="1"/>
</dbReference>
<organism evidence="9 10">
    <name type="scientific">Tripterygium wilfordii</name>
    <name type="common">Thunder God vine</name>
    <dbReference type="NCBI Taxonomy" id="458696"/>
    <lineage>
        <taxon>Eukaryota</taxon>
        <taxon>Viridiplantae</taxon>
        <taxon>Streptophyta</taxon>
        <taxon>Embryophyta</taxon>
        <taxon>Tracheophyta</taxon>
        <taxon>Spermatophyta</taxon>
        <taxon>Magnoliopsida</taxon>
        <taxon>eudicotyledons</taxon>
        <taxon>Gunneridae</taxon>
        <taxon>Pentapetalae</taxon>
        <taxon>rosids</taxon>
        <taxon>fabids</taxon>
        <taxon>Celastrales</taxon>
        <taxon>Celastraceae</taxon>
        <taxon>Tripterygium</taxon>
    </lineage>
</organism>
<dbReference type="AlphaFoldDB" id="A0A7J7CAB8"/>
<name>A0A7J7CAB8_TRIWF</name>
<sequence>MGRGKVVLKKIQNKINRQVTFSKRRGGLLKKAHELSVLCDAQVALIIFSSHGKLFEFASTDITKIFEKYRQFSHPSQDNNAADLDETEASYQMVSRLRAKFESLCRSQRHLQGEEIGTLGVKELHKIEKKLDRALLKARQRKTQLMLELLEEERKKERALEEENEQLKFELQEGQHIQAV</sequence>
<gene>
    <name evidence="9" type="ORF">HS088_TW19G00719</name>
</gene>
<keyword evidence="10" id="KW-1185">Reference proteome</keyword>
<dbReference type="SUPFAM" id="SSF55455">
    <property type="entry name" value="SRF-like"/>
    <property type="match status" value="1"/>
</dbReference>
<dbReference type="PROSITE" id="PS51297">
    <property type="entry name" value="K_BOX"/>
    <property type="match status" value="1"/>
</dbReference>
<reference evidence="9 10" key="1">
    <citation type="journal article" date="2020" name="Nat. Commun.">
        <title>Genome of Tripterygium wilfordii and identification of cytochrome P450 involved in triptolide biosynthesis.</title>
        <authorList>
            <person name="Tu L."/>
            <person name="Su P."/>
            <person name="Zhang Z."/>
            <person name="Gao L."/>
            <person name="Wang J."/>
            <person name="Hu T."/>
            <person name="Zhou J."/>
            <person name="Zhang Y."/>
            <person name="Zhao Y."/>
            <person name="Liu Y."/>
            <person name="Song Y."/>
            <person name="Tong Y."/>
            <person name="Lu Y."/>
            <person name="Yang J."/>
            <person name="Xu C."/>
            <person name="Jia M."/>
            <person name="Peters R.J."/>
            <person name="Huang L."/>
            <person name="Gao W."/>
        </authorList>
    </citation>
    <scope>NUCLEOTIDE SEQUENCE [LARGE SCALE GENOMIC DNA]</scope>
    <source>
        <strain evidence="10">cv. XIE 37</strain>
        <tissue evidence="9">Leaf</tissue>
    </source>
</reference>
<dbReference type="PRINTS" id="PR00404">
    <property type="entry name" value="MADSDOMAIN"/>
</dbReference>
<evidence type="ECO:0000313" key="10">
    <source>
        <dbReference type="Proteomes" id="UP000593562"/>
    </source>
</evidence>
<dbReference type="EMBL" id="JAAARO010000019">
    <property type="protein sequence ID" value="KAF5731114.1"/>
    <property type="molecule type" value="Genomic_DNA"/>
</dbReference>
<evidence type="ECO:0000259" key="7">
    <source>
        <dbReference type="PROSITE" id="PS50066"/>
    </source>
</evidence>
<keyword evidence="6" id="KW-0175">Coiled coil</keyword>
<dbReference type="GO" id="GO:0005634">
    <property type="term" value="C:nucleus"/>
    <property type="evidence" value="ECO:0007669"/>
    <property type="project" value="UniProtKB-SubCell"/>
</dbReference>
<proteinExistence type="predicted"/>
<keyword evidence="3" id="KW-0238">DNA-binding</keyword>
<evidence type="ECO:0000256" key="1">
    <source>
        <dbReference type="ARBA" id="ARBA00004123"/>
    </source>
</evidence>
<dbReference type="CDD" id="cd00265">
    <property type="entry name" value="MADS_MEF2_like"/>
    <property type="match status" value="1"/>
</dbReference>
<dbReference type="SMART" id="SM00432">
    <property type="entry name" value="MADS"/>
    <property type="match status" value="1"/>
</dbReference>
<dbReference type="GO" id="GO:0000977">
    <property type="term" value="F:RNA polymerase II transcription regulatory region sequence-specific DNA binding"/>
    <property type="evidence" value="ECO:0007669"/>
    <property type="project" value="InterPro"/>
</dbReference>
<dbReference type="FunFam" id="3.40.1810.10:FF:000003">
    <property type="entry name" value="MADS-box transcription factor MADS-MC"/>
    <property type="match status" value="1"/>
</dbReference>
<evidence type="ECO:0000256" key="4">
    <source>
        <dbReference type="ARBA" id="ARBA00023163"/>
    </source>
</evidence>
<evidence type="ECO:0000313" key="9">
    <source>
        <dbReference type="EMBL" id="KAF5731114.1"/>
    </source>
</evidence>
<dbReference type="OrthoDB" id="1898716at2759"/>
<dbReference type="GO" id="GO:0045944">
    <property type="term" value="P:positive regulation of transcription by RNA polymerase II"/>
    <property type="evidence" value="ECO:0007669"/>
    <property type="project" value="InterPro"/>
</dbReference>
<dbReference type="InterPro" id="IPR050142">
    <property type="entry name" value="MADS-box/MEF2_TF"/>
</dbReference>
<keyword evidence="4" id="KW-0804">Transcription</keyword>
<dbReference type="Proteomes" id="UP000593562">
    <property type="component" value="Unassembled WGS sequence"/>
</dbReference>
<dbReference type="InterPro" id="IPR036879">
    <property type="entry name" value="TF_MADSbox_sf"/>
</dbReference>
<comment type="subcellular location">
    <subcellularLocation>
        <location evidence="1">Nucleus</location>
    </subcellularLocation>
</comment>
<dbReference type="Pfam" id="PF01486">
    <property type="entry name" value="K-box"/>
    <property type="match status" value="1"/>
</dbReference>
<dbReference type="Pfam" id="PF00319">
    <property type="entry name" value="SRF-TF"/>
    <property type="match status" value="1"/>
</dbReference>
<comment type="caution">
    <text evidence="9">The sequence shown here is derived from an EMBL/GenBank/DDBJ whole genome shotgun (WGS) entry which is preliminary data.</text>
</comment>
<dbReference type="InterPro" id="IPR033896">
    <property type="entry name" value="MEF2-like_N"/>
</dbReference>
<protein>
    <submittedName>
        <fullName evidence="9">MADS17 protein</fullName>
    </submittedName>
</protein>
<dbReference type="InterPro" id="IPR002487">
    <property type="entry name" value="TF_Kbox"/>
</dbReference>
<accession>A0A7J7CAB8</accession>
<dbReference type="InterPro" id="IPR002100">
    <property type="entry name" value="TF_MADSbox"/>
</dbReference>
<dbReference type="PANTHER" id="PTHR48019">
    <property type="entry name" value="SERUM RESPONSE FACTOR HOMOLOG"/>
    <property type="match status" value="1"/>
</dbReference>
<evidence type="ECO:0000256" key="5">
    <source>
        <dbReference type="ARBA" id="ARBA00023242"/>
    </source>
</evidence>
<dbReference type="PROSITE" id="PS50066">
    <property type="entry name" value="MADS_BOX_2"/>
    <property type="match status" value="1"/>
</dbReference>
<keyword evidence="2" id="KW-0805">Transcription regulation</keyword>
<dbReference type="InParanoid" id="A0A7J7CAB8"/>
<dbReference type="GO" id="GO:0003700">
    <property type="term" value="F:DNA-binding transcription factor activity"/>
    <property type="evidence" value="ECO:0007669"/>
    <property type="project" value="InterPro"/>
</dbReference>
<feature type="domain" description="MADS-box" evidence="7">
    <location>
        <begin position="1"/>
        <end position="61"/>
    </location>
</feature>
<feature type="coiled-coil region" evidence="6">
    <location>
        <begin position="133"/>
        <end position="173"/>
    </location>
</feature>
<dbReference type="PROSITE" id="PS00350">
    <property type="entry name" value="MADS_BOX_1"/>
    <property type="match status" value="1"/>
</dbReference>
<evidence type="ECO:0000259" key="8">
    <source>
        <dbReference type="PROSITE" id="PS51297"/>
    </source>
</evidence>
<dbReference type="GO" id="GO:0046983">
    <property type="term" value="F:protein dimerization activity"/>
    <property type="evidence" value="ECO:0007669"/>
    <property type="project" value="InterPro"/>
</dbReference>
<keyword evidence="5" id="KW-0539">Nucleus</keyword>
<evidence type="ECO:0000256" key="6">
    <source>
        <dbReference type="SAM" id="Coils"/>
    </source>
</evidence>
<feature type="domain" description="K-box" evidence="8">
    <location>
        <begin position="87"/>
        <end position="177"/>
    </location>
</feature>